<organism evidence="1">
    <name type="scientific">Arundo donax</name>
    <name type="common">Giant reed</name>
    <name type="synonym">Donax arundinaceus</name>
    <dbReference type="NCBI Taxonomy" id="35708"/>
    <lineage>
        <taxon>Eukaryota</taxon>
        <taxon>Viridiplantae</taxon>
        <taxon>Streptophyta</taxon>
        <taxon>Embryophyta</taxon>
        <taxon>Tracheophyta</taxon>
        <taxon>Spermatophyta</taxon>
        <taxon>Magnoliopsida</taxon>
        <taxon>Liliopsida</taxon>
        <taxon>Poales</taxon>
        <taxon>Poaceae</taxon>
        <taxon>PACMAD clade</taxon>
        <taxon>Arundinoideae</taxon>
        <taxon>Arundineae</taxon>
        <taxon>Arundo</taxon>
    </lineage>
</organism>
<protein>
    <submittedName>
        <fullName evidence="1">Uncharacterized protein</fullName>
    </submittedName>
</protein>
<dbReference type="AlphaFoldDB" id="A0A0A9G862"/>
<name>A0A0A9G862_ARUDO</name>
<proteinExistence type="predicted"/>
<accession>A0A0A9G862</accession>
<evidence type="ECO:0000313" key="1">
    <source>
        <dbReference type="EMBL" id="JAE18736.1"/>
    </source>
</evidence>
<reference evidence="1" key="1">
    <citation type="submission" date="2014-09" db="EMBL/GenBank/DDBJ databases">
        <authorList>
            <person name="Magalhaes I.L.F."/>
            <person name="Oliveira U."/>
            <person name="Santos F.R."/>
            <person name="Vidigal T.H.D.A."/>
            <person name="Brescovit A.D."/>
            <person name="Santos A.J."/>
        </authorList>
    </citation>
    <scope>NUCLEOTIDE SEQUENCE</scope>
    <source>
        <tissue evidence="1">Shoot tissue taken approximately 20 cm above the soil surface</tissue>
    </source>
</reference>
<sequence length="43" mass="5034">MRAQSNSTFRFFKQMCFNSSIASTVLYSTVLVFELHNSYSNYL</sequence>
<dbReference type="EMBL" id="GBRH01179160">
    <property type="protein sequence ID" value="JAE18736.1"/>
    <property type="molecule type" value="Transcribed_RNA"/>
</dbReference>
<reference evidence="1" key="2">
    <citation type="journal article" date="2015" name="Data Brief">
        <title>Shoot transcriptome of the giant reed, Arundo donax.</title>
        <authorList>
            <person name="Barrero R.A."/>
            <person name="Guerrero F.D."/>
            <person name="Moolhuijzen P."/>
            <person name="Goolsby J.A."/>
            <person name="Tidwell J."/>
            <person name="Bellgard S.E."/>
            <person name="Bellgard M.I."/>
        </authorList>
    </citation>
    <scope>NUCLEOTIDE SEQUENCE</scope>
    <source>
        <tissue evidence="1">Shoot tissue taken approximately 20 cm above the soil surface</tissue>
    </source>
</reference>